<organism evidence="1 2">
    <name type="scientific">Pectobacterium aquaticum</name>
    <dbReference type="NCBI Taxonomy" id="2204145"/>
    <lineage>
        <taxon>Bacteria</taxon>
        <taxon>Pseudomonadati</taxon>
        <taxon>Pseudomonadota</taxon>
        <taxon>Gammaproteobacteria</taxon>
        <taxon>Enterobacterales</taxon>
        <taxon>Pectobacteriaceae</taxon>
        <taxon>Pectobacterium</taxon>
    </lineage>
</organism>
<gene>
    <name evidence="1" type="ORF">DMB85_001250</name>
</gene>
<evidence type="ECO:0000313" key="2">
    <source>
        <dbReference type="Proteomes" id="UP000256817"/>
    </source>
</evidence>
<dbReference type="Pfam" id="PF06891">
    <property type="entry name" value="P2_Phage_GpR"/>
    <property type="match status" value="1"/>
</dbReference>
<evidence type="ECO:0000313" key="1">
    <source>
        <dbReference type="EMBL" id="RRO12065.1"/>
    </source>
</evidence>
<dbReference type="RefSeq" id="WP_116237533.1">
    <property type="nucleotide sequence ID" value="NZ_QHJW02000002.1"/>
</dbReference>
<dbReference type="Proteomes" id="UP000256817">
    <property type="component" value="Unassembled WGS sequence"/>
</dbReference>
<accession>A0A3R8PU38</accession>
<sequence length="162" mass="18122">MLKAELLRKTISEQVSWLRENPDQLVVYVQKGNAISTGARSASFEYRYTLEVLAMDYPHSIDTLMVPILMWARIYQPDLLLNPERRKTGITFDADLLSNSTADLLIRIQADEAVIVTRNEAGEINVRHRADPPPDPMEGMDGWSLLTNGDVANTVIHDATAG</sequence>
<protein>
    <submittedName>
        <fullName evidence="1">Phage tail protein</fullName>
    </submittedName>
</protein>
<proteinExistence type="predicted"/>
<reference evidence="1" key="1">
    <citation type="submission" date="2018-11" db="EMBL/GenBank/DDBJ databases">
        <title>Draft genome sequences of proposed Pectobacterium aquaticum sp. nov. isolated in France from fresh water.</title>
        <authorList>
            <person name="Pedron J."/>
            <person name="Barny M.A."/>
        </authorList>
    </citation>
    <scope>NUCLEOTIDE SEQUENCE [LARGE SCALE GENOMIC DNA]</scope>
    <source>
        <strain evidence="1">A35-S23-M15</strain>
    </source>
</reference>
<name>A0A3R8PU38_9GAMM</name>
<keyword evidence="2" id="KW-1185">Reference proteome</keyword>
<dbReference type="EMBL" id="QHJW02000002">
    <property type="protein sequence ID" value="RRO12065.1"/>
    <property type="molecule type" value="Genomic_DNA"/>
</dbReference>
<comment type="caution">
    <text evidence="1">The sequence shown here is derived from an EMBL/GenBank/DDBJ whole genome shotgun (WGS) entry which is preliminary data.</text>
</comment>
<dbReference type="InterPro" id="IPR009678">
    <property type="entry name" value="Phage_tail_completion_R"/>
</dbReference>